<proteinExistence type="predicted"/>
<gene>
    <name evidence="1" type="ORF">V6N11_070713</name>
</gene>
<keyword evidence="2" id="KW-1185">Reference proteome</keyword>
<reference evidence="1 2" key="1">
    <citation type="journal article" date="2024" name="G3 (Bethesda)">
        <title>Genome assembly of Hibiscus sabdariffa L. provides insights into metabolisms of medicinal natural products.</title>
        <authorList>
            <person name="Kim T."/>
        </authorList>
    </citation>
    <scope>NUCLEOTIDE SEQUENCE [LARGE SCALE GENOMIC DNA]</scope>
    <source>
        <strain evidence="1">TK-2024</strain>
        <tissue evidence="1">Old leaves</tissue>
    </source>
</reference>
<evidence type="ECO:0000313" key="1">
    <source>
        <dbReference type="EMBL" id="KAK8999552.1"/>
    </source>
</evidence>
<organism evidence="1 2">
    <name type="scientific">Hibiscus sabdariffa</name>
    <name type="common">roselle</name>
    <dbReference type="NCBI Taxonomy" id="183260"/>
    <lineage>
        <taxon>Eukaryota</taxon>
        <taxon>Viridiplantae</taxon>
        <taxon>Streptophyta</taxon>
        <taxon>Embryophyta</taxon>
        <taxon>Tracheophyta</taxon>
        <taxon>Spermatophyta</taxon>
        <taxon>Magnoliopsida</taxon>
        <taxon>eudicotyledons</taxon>
        <taxon>Gunneridae</taxon>
        <taxon>Pentapetalae</taxon>
        <taxon>rosids</taxon>
        <taxon>malvids</taxon>
        <taxon>Malvales</taxon>
        <taxon>Malvaceae</taxon>
        <taxon>Malvoideae</taxon>
        <taxon>Hibiscus</taxon>
    </lineage>
</organism>
<dbReference type="EMBL" id="JBBPBN010000040">
    <property type="protein sequence ID" value="KAK8999552.1"/>
    <property type="molecule type" value="Genomic_DNA"/>
</dbReference>
<protein>
    <submittedName>
        <fullName evidence="1">Uncharacterized protein</fullName>
    </submittedName>
</protein>
<sequence length="103" mass="11391">MREGNNVTDVLLKTAIRNDFDIHYLDMPTDTLMHLVLADLAGLGPLRPKSDPSPFLGPFDLSSLKSFQAWSGLDCFDLLLDFVQMETLGENGGQSLISVHVQE</sequence>
<comment type="caution">
    <text evidence="1">The sequence shown here is derived from an EMBL/GenBank/DDBJ whole genome shotgun (WGS) entry which is preliminary data.</text>
</comment>
<accession>A0ABR2QFU5</accession>
<name>A0ABR2QFU5_9ROSI</name>
<dbReference type="Proteomes" id="UP001396334">
    <property type="component" value="Unassembled WGS sequence"/>
</dbReference>
<evidence type="ECO:0000313" key="2">
    <source>
        <dbReference type="Proteomes" id="UP001396334"/>
    </source>
</evidence>